<dbReference type="Proteomes" id="UP001139451">
    <property type="component" value="Unassembled WGS sequence"/>
</dbReference>
<dbReference type="EMBL" id="JAMLDX010000001">
    <property type="protein sequence ID" value="MCP3728801.1"/>
    <property type="molecule type" value="Genomic_DNA"/>
</dbReference>
<keyword evidence="7" id="KW-1133">Transmembrane helix</keyword>
<sequence length="259" mass="25638">MIRILDLSPRQSRTALDIATAAVVISVAVALAGLTWRIAGHAGTGAVTVPSGARPVAQVADITPALAFAPFGKGAATDASQATALPLRLKGVFAASPASLSVAYIEVGSEPSKPFRIGEAPGGGVIEGILRDRVLLRVNGRIEFLAFPDPTLTAEQQAAALTKAPPSAPLQPGSPPAPPPPAATSAFASLAPAPGGGLQVGANAPPGLRPGDVITSINGTPVTSQASAATALAAAQASGSAQVQITRDGKPVTLTVPTR</sequence>
<dbReference type="InterPro" id="IPR036034">
    <property type="entry name" value="PDZ_sf"/>
</dbReference>
<keyword evidence="8" id="KW-0472">Membrane</keyword>
<gene>
    <name evidence="12" type="ORF">M9978_00010</name>
</gene>
<dbReference type="Gene3D" id="2.30.42.10">
    <property type="match status" value="1"/>
</dbReference>
<dbReference type="InterPro" id="IPR001478">
    <property type="entry name" value="PDZ"/>
</dbReference>
<evidence type="ECO:0000256" key="2">
    <source>
        <dbReference type="ARBA" id="ARBA00022448"/>
    </source>
</evidence>
<feature type="region of interest" description="Disordered" evidence="9">
    <location>
        <begin position="159"/>
        <end position="190"/>
    </location>
</feature>
<dbReference type="GO" id="GO:0015031">
    <property type="term" value="P:protein transport"/>
    <property type="evidence" value="ECO:0007669"/>
    <property type="project" value="UniProtKB-KW"/>
</dbReference>
<keyword evidence="4" id="KW-0997">Cell inner membrane</keyword>
<evidence type="ECO:0000313" key="13">
    <source>
        <dbReference type="Proteomes" id="UP001139451"/>
    </source>
</evidence>
<evidence type="ECO:0000256" key="7">
    <source>
        <dbReference type="ARBA" id="ARBA00022989"/>
    </source>
</evidence>
<protein>
    <submittedName>
        <fullName evidence="12">PDZ domain-containing protein</fullName>
    </submittedName>
</protein>
<evidence type="ECO:0000256" key="6">
    <source>
        <dbReference type="ARBA" id="ARBA00022927"/>
    </source>
</evidence>
<keyword evidence="6" id="KW-0653">Protein transport</keyword>
<dbReference type="InterPro" id="IPR024961">
    <property type="entry name" value="T2SS_GspC_N"/>
</dbReference>
<comment type="subcellular location">
    <subcellularLocation>
        <location evidence="1">Cell inner membrane</location>
    </subcellularLocation>
</comment>
<evidence type="ECO:0000256" key="4">
    <source>
        <dbReference type="ARBA" id="ARBA00022519"/>
    </source>
</evidence>
<dbReference type="Pfam" id="PF11356">
    <property type="entry name" value="T2SSC"/>
    <property type="match status" value="1"/>
</dbReference>
<dbReference type="GO" id="GO:0005886">
    <property type="term" value="C:plasma membrane"/>
    <property type="evidence" value="ECO:0007669"/>
    <property type="project" value="UniProtKB-SubCell"/>
</dbReference>
<keyword evidence="13" id="KW-1185">Reference proteome</keyword>
<dbReference type="RefSeq" id="WP_254290729.1">
    <property type="nucleotide sequence ID" value="NZ_JAMLDX010000001.1"/>
</dbReference>
<evidence type="ECO:0000256" key="8">
    <source>
        <dbReference type="ARBA" id="ARBA00023136"/>
    </source>
</evidence>
<evidence type="ECO:0000259" key="10">
    <source>
        <dbReference type="Pfam" id="PF11356"/>
    </source>
</evidence>
<evidence type="ECO:0000259" key="11">
    <source>
        <dbReference type="Pfam" id="PF13180"/>
    </source>
</evidence>
<evidence type="ECO:0000256" key="9">
    <source>
        <dbReference type="SAM" id="MobiDB-lite"/>
    </source>
</evidence>
<evidence type="ECO:0000256" key="5">
    <source>
        <dbReference type="ARBA" id="ARBA00022692"/>
    </source>
</evidence>
<proteinExistence type="predicted"/>
<evidence type="ECO:0000256" key="1">
    <source>
        <dbReference type="ARBA" id="ARBA00004533"/>
    </source>
</evidence>
<evidence type="ECO:0000313" key="12">
    <source>
        <dbReference type="EMBL" id="MCP3728801.1"/>
    </source>
</evidence>
<feature type="domain" description="Type II secretion system protein GspC N-terminal" evidence="10">
    <location>
        <begin position="24"/>
        <end position="146"/>
    </location>
</feature>
<keyword evidence="3" id="KW-1003">Cell membrane</keyword>
<organism evidence="12 13">
    <name type="scientific">Sphingomonas tagetis</name>
    <dbReference type="NCBI Taxonomy" id="2949092"/>
    <lineage>
        <taxon>Bacteria</taxon>
        <taxon>Pseudomonadati</taxon>
        <taxon>Pseudomonadota</taxon>
        <taxon>Alphaproteobacteria</taxon>
        <taxon>Sphingomonadales</taxon>
        <taxon>Sphingomonadaceae</taxon>
        <taxon>Sphingomonas</taxon>
    </lineage>
</organism>
<dbReference type="Pfam" id="PF13180">
    <property type="entry name" value="PDZ_2"/>
    <property type="match status" value="1"/>
</dbReference>
<feature type="compositionally biased region" description="Pro residues" evidence="9">
    <location>
        <begin position="166"/>
        <end position="182"/>
    </location>
</feature>
<reference evidence="12" key="1">
    <citation type="submission" date="2022-05" db="EMBL/GenBank/DDBJ databases">
        <title>Sphingomonas sp. strain MG17 Genome sequencing and assembly.</title>
        <authorList>
            <person name="Kim I."/>
        </authorList>
    </citation>
    <scope>NUCLEOTIDE SEQUENCE</scope>
    <source>
        <strain evidence="12">MG17</strain>
    </source>
</reference>
<name>A0A9X2KJZ2_9SPHN</name>
<comment type="caution">
    <text evidence="12">The sequence shown here is derived from an EMBL/GenBank/DDBJ whole genome shotgun (WGS) entry which is preliminary data.</text>
</comment>
<feature type="domain" description="PDZ" evidence="11">
    <location>
        <begin position="205"/>
        <end position="257"/>
    </location>
</feature>
<dbReference type="Gene3D" id="2.30.30.830">
    <property type="match status" value="1"/>
</dbReference>
<dbReference type="AlphaFoldDB" id="A0A9X2KJZ2"/>
<keyword evidence="5" id="KW-0812">Transmembrane</keyword>
<accession>A0A9X2KJZ2</accession>
<keyword evidence="2" id="KW-0813">Transport</keyword>
<dbReference type="SUPFAM" id="SSF50156">
    <property type="entry name" value="PDZ domain-like"/>
    <property type="match status" value="1"/>
</dbReference>
<evidence type="ECO:0000256" key="3">
    <source>
        <dbReference type="ARBA" id="ARBA00022475"/>
    </source>
</evidence>